<reference evidence="2" key="1">
    <citation type="submission" date="2023-10" db="EMBL/GenBank/DDBJ databases">
        <title>Genome assembly of Pristionchus species.</title>
        <authorList>
            <person name="Yoshida K."/>
            <person name="Sommer R.J."/>
        </authorList>
    </citation>
    <scope>NUCLEOTIDE SEQUENCE</scope>
    <source>
        <strain evidence="2">RS5133</strain>
    </source>
</reference>
<gene>
    <name evidence="2" type="ORF">PFISCL1PPCAC_27944</name>
</gene>
<keyword evidence="3" id="KW-1185">Reference proteome</keyword>
<dbReference type="EMBL" id="BTSY01000007">
    <property type="protein sequence ID" value="GMT36647.1"/>
    <property type="molecule type" value="Genomic_DNA"/>
</dbReference>
<dbReference type="AlphaFoldDB" id="A0AAV5X040"/>
<dbReference type="Proteomes" id="UP001432322">
    <property type="component" value="Unassembled WGS sequence"/>
</dbReference>
<feature type="region of interest" description="Disordered" evidence="1">
    <location>
        <begin position="49"/>
        <end position="82"/>
    </location>
</feature>
<feature type="non-terminal residue" evidence="2">
    <location>
        <position position="1"/>
    </location>
</feature>
<evidence type="ECO:0000313" key="3">
    <source>
        <dbReference type="Proteomes" id="UP001432322"/>
    </source>
</evidence>
<protein>
    <submittedName>
        <fullName evidence="2">Uncharacterized protein</fullName>
    </submittedName>
</protein>
<comment type="caution">
    <text evidence="2">The sequence shown here is derived from an EMBL/GenBank/DDBJ whole genome shotgun (WGS) entry which is preliminary data.</text>
</comment>
<accession>A0AAV5X040</accession>
<organism evidence="2 3">
    <name type="scientific">Pristionchus fissidentatus</name>
    <dbReference type="NCBI Taxonomy" id="1538716"/>
    <lineage>
        <taxon>Eukaryota</taxon>
        <taxon>Metazoa</taxon>
        <taxon>Ecdysozoa</taxon>
        <taxon>Nematoda</taxon>
        <taxon>Chromadorea</taxon>
        <taxon>Rhabditida</taxon>
        <taxon>Rhabditina</taxon>
        <taxon>Diplogasteromorpha</taxon>
        <taxon>Diplogasteroidea</taxon>
        <taxon>Neodiplogasteridae</taxon>
        <taxon>Pristionchus</taxon>
    </lineage>
</organism>
<sequence>VRGKVVPLDLSCVLENVKKKHAKHSDLVIYFDLCMADVTKRSLLDEVVPKEEQVEEEEPVDEPVQRRKTNKRGSESNPIELD</sequence>
<name>A0AAV5X040_9BILA</name>
<evidence type="ECO:0000256" key="1">
    <source>
        <dbReference type="SAM" id="MobiDB-lite"/>
    </source>
</evidence>
<proteinExistence type="predicted"/>
<evidence type="ECO:0000313" key="2">
    <source>
        <dbReference type="EMBL" id="GMT36647.1"/>
    </source>
</evidence>